<evidence type="ECO:0000256" key="2">
    <source>
        <dbReference type="SAM" id="Phobius"/>
    </source>
</evidence>
<dbReference type="Proteomes" id="UP000623461">
    <property type="component" value="Unassembled WGS sequence"/>
</dbReference>
<feature type="transmembrane region" description="Helical" evidence="2">
    <location>
        <begin position="400"/>
        <end position="418"/>
    </location>
</feature>
<keyword evidence="4" id="KW-1185">Reference proteome</keyword>
<evidence type="ECO:0000256" key="1">
    <source>
        <dbReference type="SAM" id="MobiDB-lite"/>
    </source>
</evidence>
<name>A0ABQ2I930_9MICO</name>
<proteinExistence type="predicted"/>
<dbReference type="EMBL" id="BMNZ01000006">
    <property type="protein sequence ID" value="GGN04091.1"/>
    <property type="molecule type" value="Genomic_DNA"/>
</dbReference>
<gene>
    <name evidence="3" type="ORF">GCM10009721_34360</name>
</gene>
<evidence type="ECO:0000313" key="4">
    <source>
        <dbReference type="Proteomes" id="UP000623461"/>
    </source>
</evidence>
<feature type="transmembrane region" description="Helical" evidence="2">
    <location>
        <begin position="83"/>
        <end position="105"/>
    </location>
</feature>
<sequence>MGCAVTAFVFWPGYLSYDSLWQLQQARGDVALSDWHPPAMSLLWRALTTVTGSEASLALGQSVALWSALGLIAFVVSRATSRLWTGLAVLAIGLFPPVLTITGVVWKDVQMALALLLAIALTAVVVYRRPSSTPVRLVIFAAAIILLAYATIVRKNAVFAIIPLLVLVTVVFWPARGWKRWVVTVVSFALAVAVPTALIEFVAKPTKTSQVTQIFIDDIINVVPSKELAAADVRSDVRSKLVRAQEVCRAKDSVVNSYWTCYGQGADGPFTAVANPGEIQRLWMAEMPSHLPGYVQYRARLFVDLLFATRQPYQEGVLSNDLGINVAHPQAERALASYVTGMRRDVPVLFSGWFWLLVCLGIALVPGRHRWTWVVRACGWSGALYILGYAPVVPATDFRYVYWSVVAGTLGLTLALVARRTDPASATPPERGEGRQVDPTRGADEDDRNGWHDGRHADPLPRPAAPR</sequence>
<feature type="transmembrane region" description="Helical" evidence="2">
    <location>
        <begin position="182"/>
        <end position="203"/>
    </location>
</feature>
<keyword evidence="2" id="KW-0472">Membrane</keyword>
<evidence type="ECO:0008006" key="5">
    <source>
        <dbReference type="Google" id="ProtNLM"/>
    </source>
</evidence>
<feature type="region of interest" description="Disordered" evidence="1">
    <location>
        <begin position="423"/>
        <end position="467"/>
    </location>
</feature>
<evidence type="ECO:0000313" key="3">
    <source>
        <dbReference type="EMBL" id="GGN04091.1"/>
    </source>
</evidence>
<feature type="transmembrane region" description="Helical" evidence="2">
    <location>
        <begin position="111"/>
        <end position="127"/>
    </location>
</feature>
<feature type="transmembrane region" description="Helical" evidence="2">
    <location>
        <begin position="134"/>
        <end position="152"/>
    </location>
</feature>
<feature type="compositionally biased region" description="Basic and acidic residues" evidence="1">
    <location>
        <begin position="430"/>
        <end position="459"/>
    </location>
</feature>
<comment type="caution">
    <text evidence="3">The sequence shown here is derived from an EMBL/GenBank/DDBJ whole genome shotgun (WGS) entry which is preliminary data.</text>
</comment>
<protein>
    <recommendedName>
        <fullName evidence="5">Glycosyltransferase RgtA/B/C/D-like domain-containing protein</fullName>
    </recommendedName>
</protein>
<accession>A0ABQ2I930</accession>
<keyword evidence="2" id="KW-0812">Transmembrane</keyword>
<feature type="transmembrane region" description="Helical" evidence="2">
    <location>
        <begin position="348"/>
        <end position="366"/>
    </location>
</feature>
<feature type="transmembrane region" description="Helical" evidence="2">
    <location>
        <begin position="158"/>
        <end position="175"/>
    </location>
</feature>
<feature type="transmembrane region" description="Helical" evidence="2">
    <location>
        <begin position="373"/>
        <end position="394"/>
    </location>
</feature>
<feature type="transmembrane region" description="Helical" evidence="2">
    <location>
        <begin position="55"/>
        <end position="76"/>
    </location>
</feature>
<organism evidence="3 4">
    <name type="scientific">Terrabacter tumescens</name>
    <dbReference type="NCBI Taxonomy" id="60443"/>
    <lineage>
        <taxon>Bacteria</taxon>
        <taxon>Bacillati</taxon>
        <taxon>Actinomycetota</taxon>
        <taxon>Actinomycetes</taxon>
        <taxon>Micrococcales</taxon>
        <taxon>Intrasporangiaceae</taxon>
        <taxon>Terrabacter</taxon>
    </lineage>
</organism>
<keyword evidence="2" id="KW-1133">Transmembrane helix</keyword>
<reference evidence="4" key="1">
    <citation type="journal article" date="2019" name="Int. J. Syst. Evol. Microbiol.">
        <title>The Global Catalogue of Microorganisms (GCM) 10K type strain sequencing project: providing services to taxonomists for standard genome sequencing and annotation.</title>
        <authorList>
            <consortium name="The Broad Institute Genomics Platform"/>
            <consortium name="The Broad Institute Genome Sequencing Center for Infectious Disease"/>
            <person name="Wu L."/>
            <person name="Ma J."/>
        </authorList>
    </citation>
    <scope>NUCLEOTIDE SEQUENCE [LARGE SCALE GENOMIC DNA]</scope>
    <source>
        <strain evidence="4">JCM 1365</strain>
    </source>
</reference>